<dbReference type="AlphaFoldDB" id="A0A1G2HVY0"/>
<name>A0A1G2HVY0_9BACT</name>
<dbReference type="Gene3D" id="2.60.120.330">
    <property type="entry name" value="B-lactam Antibiotic, Isopenicillin N Synthase, Chain"/>
    <property type="match status" value="1"/>
</dbReference>
<organism evidence="1 2">
    <name type="scientific">Candidatus Staskawiczbacteria bacterium RIFCSPHIGHO2_01_FULL_41_41</name>
    <dbReference type="NCBI Taxonomy" id="1802203"/>
    <lineage>
        <taxon>Bacteria</taxon>
        <taxon>Candidatus Staskawicziibacteriota</taxon>
    </lineage>
</organism>
<dbReference type="SUPFAM" id="SSF51197">
    <property type="entry name" value="Clavaminate synthase-like"/>
    <property type="match status" value="1"/>
</dbReference>
<gene>
    <name evidence="1" type="ORF">A2822_03250</name>
</gene>
<accession>A0A1G2HVY0</accession>
<reference evidence="1 2" key="1">
    <citation type="journal article" date="2016" name="Nat. Commun.">
        <title>Thousands of microbial genomes shed light on interconnected biogeochemical processes in an aquifer system.</title>
        <authorList>
            <person name="Anantharaman K."/>
            <person name="Brown C.T."/>
            <person name="Hug L.A."/>
            <person name="Sharon I."/>
            <person name="Castelle C.J."/>
            <person name="Probst A.J."/>
            <person name="Thomas B.C."/>
            <person name="Singh A."/>
            <person name="Wilkins M.J."/>
            <person name="Karaoz U."/>
            <person name="Brodie E.L."/>
            <person name="Williams K.H."/>
            <person name="Hubbard S.S."/>
            <person name="Banfield J.F."/>
        </authorList>
    </citation>
    <scope>NUCLEOTIDE SEQUENCE [LARGE SCALE GENOMIC DNA]</scope>
</reference>
<sequence>MFEIPTVKIELYHQDRARFAQQLGQALEHVGVAQVNRVRQDLVDQLYKKAEEVFDECAPFRAGLGDPGYYAENTSMKNIGYITREVLAIKFLRDFPKFRQEAEQFQRGLQVIAQRVLNALSMYLETEVFTVIDDPNLVFFRYPVLSAETKERIQKQDHFEYGKPLLLNPHEDDENIILFPTATQPGLEGLIGEEWVPLNPEPGHCLIIPGKGLYQQIRRIKPLKHQVSIPPNSVLPRLAMGLGF</sequence>
<comment type="caution">
    <text evidence="1">The sequence shown here is derived from an EMBL/GenBank/DDBJ whole genome shotgun (WGS) entry which is preliminary data.</text>
</comment>
<dbReference type="Proteomes" id="UP000178774">
    <property type="component" value="Unassembled WGS sequence"/>
</dbReference>
<proteinExistence type="predicted"/>
<evidence type="ECO:0000313" key="1">
    <source>
        <dbReference type="EMBL" id="OGZ66613.1"/>
    </source>
</evidence>
<dbReference type="EMBL" id="MHOP01000003">
    <property type="protein sequence ID" value="OGZ66613.1"/>
    <property type="molecule type" value="Genomic_DNA"/>
</dbReference>
<dbReference type="InterPro" id="IPR027443">
    <property type="entry name" value="IPNS-like_sf"/>
</dbReference>
<evidence type="ECO:0000313" key="2">
    <source>
        <dbReference type="Proteomes" id="UP000178774"/>
    </source>
</evidence>
<protein>
    <submittedName>
        <fullName evidence="1">Uncharacterized protein</fullName>
    </submittedName>
</protein>